<evidence type="ECO:0000313" key="1">
    <source>
        <dbReference type="EMBL" id="DAD92310.1"/>
    </source>
</evidence>
<dbReference type="EMBL" id="BK015132">
    <property type="protein sequence ID" value="DAD92310.1"/>
    <property type="molecule type" value="Genomic_DNA"/>
</dbReference>
<proteinExistence type="predicted"/>
<organism evidence="1">
    <name type="scientific">Myoviridae sp. ct9MV2</name>
    <dbReference type="NCBI Taxonomy" id="2826625"/>
    <lineage>
        <taxon>Viruses</taxon>
        <taxon>Duplodnaviria</taxon>
        <taxon>Heunggongvirae</taxon>
        <taxon>Uroviricota</taxon>
        <taxon>Caudoviricetes</taxon>
    </lineage>
</organism>
<name>A0A8S5NC88_9CAUD</name>
<accession>A0A8S5NC88</accession>
<protein>
    <submittedName>
        <fullName evidence="1">Uncharacterized protein</fullName>
    </submittedName>
</protein>
<sequence>MAKSNFYMGVVTVKLKAPEGYKPRITTCKIGYISEINTDKFRADTMTEITAKVKSQLESQNKGIELTATSSIEVTPVVGIENLIKR</sequence>
<reference evidence="1" key="1">
    <citation type="journal article" date="2021" name="Proc. Natl. Acad. Sci. U.S.A.">
        <title>A Catalog of Tens of Thousands of Viruses from Human Metagenomes Reveals Hidden Associations with Chronic Diseases.</title>
        <authorList>
            <person name="Tisza M.J."/>
            <person name="Buck C.B."/>
        </authorList>
    </citation>
    <scope>NUCLEOTIDE SEQUENCE</scope>
    <source>
        <strain evidence="1">Ct9MV2</strain>
    </source>
</reference>